<dbReference type="PANTHER" id="PTHR46704">
    <property type="entry name" value="CXC DOMAIN-CONTAINING PROTEIN-RELATED"/>
    <property type="match status" value="1"/>
</dbReference>
<comment type="caution">
    <text evidence="2">The sequence shown here is derived from an EMBL/GenBank/DDBJ whole genome shotgun (WGS) entry which is preliminary data.</text>
</comment>
<dbReference type="PANTHER" id="PTHR46704:SF9">
    <property type="entry name" value="BHLH DOMAIN-CONTAINING PROTEIN"/>
    <property type="match status" value="1"/>
</dbReference>
<keyword evidence="1" id="KW-1133">Transmembrane helix</keyword>
<evidence type="ECO:0000313" key="3">
    <source>
        <dbReference type="Proteomes" id="UP000762676"/>
    </source>
</evidence>
<keyword evidence="3" id="KW-1185">Reference proteome</keyword>
<dbReference type="EMBL" id="BMAT01004900">
    <property type="protein sequence ID" value="GFR82596.1"/>
    <property type="molecule type" value="Genomic_DNA"/>
</dbReference>
<evidence type="ECO:0000313" key="2">
    <source>
        <dbReference type="EMBL" id="GFR82596.1"/>
    </source>
</evidence>
<keyword evidence="1" id="KW-0472">Membrane</keyword>
<sequence length="191" mass="21771">MKLTENSVQQVLQPFQSFTNNFDIVGNDIDKLISLSSGMEATEKVTTNLLTIEKLGKKLFHNFIQTRLVDKDLSFHEPLQKNKITTSANQQQKTVRTQTTKKSVEKIIAQRDLFGQLLLLSTEDNLDLQKVMEYLLGPIAWASATPNGMPIKTNNTNSKKNKLFILVQKSHNTFMLSMTTLVFILHWLAYL</sequence>
<gene>
    <name evidence="2" type="ORF">ElyMa_002366800</name>
</gene>
<feature type="transmembrane region" description="Helical" evidence="1">
    <location>
        <begin position="172"/>
        <end position="190"/>
    </location>
</feature>
<name>A0AAV4GD74_9GAST</name>
<accession>A0AAV4GD74</accession>
<reference evidence="2 3" key="1">
    <citation type="journal article" date="2021" name="Elife">
        <title>Chloroplast acquisition without the gene transfer in kleptoplastic sea slugs, Plakobranchus ocellatus.</title>
        <authorList>
            <person name="Maeda T."/>
            <person name="Takahashi S."/>
            <person name="Yoshida T."/>
            <person name="Shimamura S."/>
            <person name="Takaki Y."/>
            <person name="Nagai Y."/>
            <person name="Toyoda A."/>
            <person name="Suzuki Y."/>
            <person name="Arimoto A."/>
            <person name="Ishii H."/>
            <person name="Satoh N."/>
            <person name="Nishiyama T."/>
            <person name="Hasebe M."/>
            <person name="Maruyama T."/>
            <person name="Minagawa J."/>
            <person name="Obokata J."/>
            <person name="Shigenobu S."/>
        </authorList>
    </citation>
    <scope>NUCLEOTIDE SEQUENCE [LARGE SCALE GENOMIC DNA]</scope>
</reference>
<organism evidence="2 3">
    <name type="scientific">Elysia marginata</name>
    <dbReference type="NCBI Taxonomy" id="1093978"/>
    <lineage>
        <taxon>Eukaryota</taxon>
        <taxon>Metazoa</taxon>
        <taxon>Spiralia</taxon>
        <taxon>Lophotrochozoa</taxon>
        <taxon>Mollusca</taxon>
        <taxon>Gastropoda</taxon>
        <taxon>Heterobranchia</taxon>
        <taxon>Euthyneura</taxon>
        <taxon>Panpulmonata</taxon>
        <taxon>Sacoglossa</taxon>
        <taxon>Placobranchoidea</taxon>
        <taxon>Plakobranchidae</taxon>
        <taxon>Elysia</taxon>
    </lineage>
</organism>
<proteinExistence type="predicted"/>
<keyword evidence="1" id="KW-0812">Transmembrane</keyword>
<evidence type="ECO:0000256" key="1">
    <source>
        <dbReference type="SAM" id="Phobius"/>
    </source>
</evidence>
<protein>
    <submittedName>
        <fullName evidence="2">Uncharacterized protein</fullName>
    </submittedName>
</protein>
<dbReference type="AlphaFoldDB" id="A0AAV4GD74"/>
<dbReference type="Proteomes" id="UP000762676">
    <property type="component" value="Unassembled WGS sequence"/>
</dbReference>